<dbReference type="Pfam" id="PF25597">
    <property type="entry name" value="SH3_retrovirus"/>
    <property type="match status" value="1"/>
</dbReference>
<evidence type="ECO:0000256" key="1">
    <source>
        <dbReference type="SAM" id="MobiDB-lite"/>
    </source>
</evidence>
<dbReference type="Pfam" id="PF13976">
    <property type="entry name" value="gag_pre-integrs"/>
    <property type="match status" value="1"/>
</dbReference>
<accession>A0A8T2AED9</accession>
<dbReference type="Pfam" id="PF14223">
    <property type="entry name" value="Retrotran_gag_2"/>
    <property type="match status" value="1"/>
</dbReference>
<comment type="caution">
    <text evidence="3">The sequence shown here is derived from an EMBL/GenBank/DDBJ whole genome shotgun (WGS) entry which is preliminary data.</text>
</comment>
<sequence>MALPPPTTDKPFSISQIKAYIPITLDMTKLNYDTWRELFETHCSSFGVLGHIDGTSSSTPETEKSWKEHNDLVKMWIYGTITESILETVLKPKCSAHDLWTAIESLFRDNKEARAMQLENELRTTVIGDLSVHEYCKKLKSISDLLANVDSPISERVLVMHILNGLSDKFDSIINVIKHKSPFPGFIETRSMLQSKEDRLSKHVRSVPSSAPSSGSSSSPTLLYTSSEPSQNHLSTHGSGNQSYSNNSNYGGNRGNRGNRGRGRGGRGYRGRGGRFYNNNYWQTPYPSWSSPPYASAPPPPFHGYSGYSAPPRHVSTMQPGLLGPTPLRPHYEAHTSHLMSPSPPQHTLLPAHITHAFNTMSLQDPTDAQWYMDSGATNHIASSAGNLRPTFNSSFIPALTVGNGSLARITTVGQGNLITPSRSFQLKNVLVCPSIIKNLLSVRKFVTDNSCSIEFDPFGFVIKDLRTRNKLLRCDSSGPLYAVPSSTTSSVPLALSVSSADGSLWHRRLGHPSSSTLKHILTSLSLRYNKIALTDLCQACQLGKHVRQPFFSSTTTVFRPFDILHSDIWTSPIPSISGIKYYLIFLDHFSHFVWVYPLHRKSDTLSKFIHFSSYVQTQFNSKIKMLQCDNGGEYDNRAFHQYMDSMGMQFRFSCPYTSQQNGRAERMLRTINNLIRTFLIQASMPLAYWVEALHTAVHIINLLPSSAIHDEVPFTKLFNKEARYSHLRTFGFLCYPNMLPTSLHKLAPRSTPCIFLGYPTDHRGYRCLDLTTRRVILSRHVTFNESVFPFSISISPPSKPKDVSIPPNIRPHIAQPSPPPSPSPSPSPSPPSISNPPMVIPSHTSSSTSTHPMQTRSKSGIFKPRQPLCLHTDTSISPLPLSHIQAAKDGRCLNAMTEEYKAQIKSGTWGLVPRPVATNIIRSMWIFRHKFKADGTLARYKARLVANGRSQQIGVDCDETFSPVVKPATIRTVLDVATARDWPLHQLDVKNAFLHGDLEETVYMHQPPGFVDPTKPDHVCLLKRSLYGLKQAPRAWFSRFAAYAKKIGFKQSKSDSSLFILSTGTAIAYLLLYVDDIVLTASQPSLLRKIIDRLSSEFVMTDLGALHHFLGISVSRDAHGLFLHQQNYAADILHRAQMTNCNPVLTPVEVGTKLAAADGPKVADPTLYRSLAGALQYLTFTRPDISYAVQQICLFVHDPRESHFHALKRILRYVKGTISHGLHLYKSTSLNLVVYSDADWAGCPSTRRSTSGYCVFLGDNLVSWSSKRQPTTSRSSAEAEYRGVANAVSEATWLRTLLLEMHIAIPKATIVYCDNVSAIYMFSNPVQHQRTKHIEIDIHFVRERVALGEVKVLHVPSAHQFADIFTKGLPSPLFTSFRTSLSIRPPDAKPAGGC</sequence>
<dbReference type="CDD" id="cd09272">
    <property type="entry name" value="RNase_HI_RT_Ty1"/>
    <property type="match status" value="1"/>
</dbReference>
<dbReference type="Pfam" id="PF00665">
    <property type="entry name" value="rve"/>
    <property type="match status" value="1"/>
</dbReference>
<dbReference type="InterPro" id="IPR025724">
    <property type="entry name" value="GAG-pre-integrase_dom"/>
</dbReference>
<feature type="compositionally biased region" description="Pro residues" evidence="1">
    <location>
        <begin position="817"/>
        <end position="835"/>
    </location>
</feature>
<dbReference type="EMBL" id="JAEFBJ010000009">
    <property type="protein sequence ID" value="KAG7571931.1"/>
    <property type="molecule type" value="Genomic_DNA"/>
</dbReference>
<keyword evidence="4" id="KW-1185">Reference proteome</keyword>
<dbReference type="Pfam" id="PF07727">
    <property type="entry name" value="RVT_2"/>
    <property type="match status" value="1"/>
</dbReference>
<dbReference type="InterPro" id="IPR013103">
    <property type="entry name" value="RVT_2"/>
</dbReference>
<feature type="domain" description="Integrase catalytic" evidence="2">
    <location>
        <begin position="557"/>
        <end position="722"/>
    </location>
</feature>
<dbReference type="GO" id="GO:0015074">
    <property type="term" value="P:DNA integration"/>
    <property type="evidence" value="ECO:0007669"/>
    <property type="project" value="InterPro"/>
</dbReference>
<dbReference type="InterPro" id="IPR001584">
    <property type="entry name" value="Integrase_cat-core"/>
</dbReference>
<name>A0A8T2AED9_ARASU</name>
<protein>
    <submittedName>
        <fullName evidence="3">GAG-pre-integrase domain</fullName>
    </submittedName>
</protein>
<dbReference type="Pfam" id="PF22936">
    <property type="entry name" value="Pol_BBD"/>
    <property type="match status" value="1"/>
</dbReference>
<evidence type="ECO:0000313" key="4">
    <source>
        <dbReference type="Proteomes" id="UP000694251"/>
    </source>
</evidence>
<feature type="region of interest" description="Disordered" evidence="1">
    <location>
        <begin position="197"/>
        <end position="277"/>
    </location>
</feature>
<dbReference type="InterPro" id="IPR054722">
    <property type="entry name" value="PolX-like_BBD"/>
</dbReference>
<dbReference type="PANTHER" id="PTHR47481">
    <property type="match status" value="1"/>
</dbReference>
<reference evidence="3 4" key="1">
    <citation type="submission" date="2020-12" db="EMBL/GenBank/DDBJ databases">
        <title>Concerted genomic and epigenomic changes stabilize Arabidopsis allopolyploids.</title>
        <authorList>
            <person name="Chen Z."/>
        </authorList>
    </citation>
    <scope>NUCLEOTIDE SEQUENCE [LARGE SCALE GENOMIC DNA]</scope>
    <source>
        <strain evidence="3">As9502</strain>
        <tissue evidence="3">Leaf</tissue>
    </source>
</reference>
<organism evidence="3 4">
    <name type="scientific">Arabidopsis suecica</name>
    <name type="common">Swedish thale-cress</name>
    <name type="synonym">Cardaminopsis suecica</name>
    <dbReference type="NCBI Taxonomy" id="45249"/>
    <lineage>
        <taxon>Eukaryota</taxon>
        <taxon>Viridiplantae</taxon>
        <taxon>Streptophyta</taxon>
        <taxon>Embryophyta</taxon>
        <taxon>Tracheophyta</taxon>
        <taxon>Spermatophyta</taxon>
        <taxon>Magnoliopsida</taxon>
        <taxon>eudicotyledons</taxon>
        <taxon>Gunneridae</taxon>
        <taxon>Pentapetalae</taxon>
        <taxon>rosids</taxon>
        <taxon>malvids</taxon>
        <taxon>Brassicales</taxon>
        <taxon>Brassicaceae</taxon>
        <taxon>Camelineae</taxon>
        <taxon>Arabidopsis</taxon>
    </lineage>
</organism>
<dbReference type="OrthoDB" id="414945at2759"/>
<feature type="compositionally biased region" description="Low complexity" evidence="1">
    <location>
        <begin position="206"/>
        <end position="230"/>
    </location>
</feature>
<dbReference type="PROSITE" id="PS50994">
    <property type="entry name" value="INTEGRASE"/>
    <property type="match status" value="1"/>
</dbReference>
<proteinExistence type="predicted"/>
<feature type="compositionally biased region" description="Basic residues" evidence="1">
    <location>
        <begin position="257"/>
        <end position="273"/>
    </location>
</feature>
<gene>
    <name evidence="3" type="ORF">ISN44_As09g003310</name>
</gene>
<evidence type="ECO:0000259" key="2">
    <source>
        <dbReference type="PROSITE" id="PS50994"/>
    </source>
</evidence>
<feature type="region of interest" description="Disordered" evidence="1">
    <location>
        <begin position="798"/>
        <end position="865"/>
    </location>
</feature>
<dbReference type="InterPro" id="IPR057670">
    <property type="entry name" value="SH3_retrovirus"/>
</dbReference>
<feature type="compositionally biased region" description="Low complexity" evidence="1">
    <location>
        <begin position="843"/>
        <end position="852"/>
    </location>
</feature>
<dbReference type="Proteomes" id="UP000694251">
    <property type="component" value="Chromosome 9"/>
</dbReference>
<feature type="compositionally biased region" description="Low complexity" evidence="1">
    <location>
        <begin position="238"/>
        <end position="251"/>
    </location>
</feature>
<evidence type="ECO:0000313" key="3">
    <source>
        <dbReference type="EMBL" id="KAG7571931.1"/>
    </source>
</evidence>
<dbReference type="PANTHER" id="PTHR47481:SF10">
    <property type="entry name" value="COPIA-LIKE POLYPROTEIN_RETROTRANSPOSON"/>
    <property type="match status" value="1"/>
</dbReference>